<dbReference type="EMBL" id="CP051169">
    <property type="protein sequence ID" value="QOK96849.1"/>
    <property type="molecule type" value="Genomic_DNA"/>
</dbReference>
<evidence type="ECO:0000313" key="2">
    <source>
        <dbReference type="Proteomes" id="UP000593970"/>
    </source>
</evidence>
<name>A0AA92K1Y5_RALSL</name>
<accession>A0AA92K1Y5</accession>
<reference evidence="2" key="1">
    <citation type="submission" date="2020-04" db="EMBL/GenBank/DDBJ databases">
        <title>Ralstonia solanacearum UW576, UW763, UW773, and UW774.</title>
        <authorList>
            <person name="Steidl O."/>
            <person name="Truchon A."/>
            <person name="Allen C."/>
        </authorList>
    </citation>
    <scope>NUCLEOTIDE SEQUENCE [LARGE SCALE GENOMIC DNA]</scope>
    <source>
        <strain evidence="2">UW774</strain>
    </source>
</reference>
<organism evidence="1 2">
    <name type="scientific">Ralstonia solanacearum</name>
    <name type="common">Pseudomonas solanacearum</name>
    <dbReference type="NCBI Taxonomy" id="305"/>
    <lineage>
        <taxon>Bacteria</taxon>
        <taxon>Pseudomonadati</taxon>
        <taxon>Pseudomonadota</taxon>
        <taxon>Betaproteobacteria</taxon>
        <taxon>Burkholderiales</taxon>
        <taxon>Burkholderiaceae</taxon>
        <taxon>Ralstonia</taxon>
        <taxon>Ralstonia solanacearum species complex</taxon>
    </lineage>
</organism>
<dbReference type="Proteomes" id="UP000593970">
    <property type="component" value="Chromosome"/>
</dbReference>
<dbReference type="AlphaFoldDB" id="A0AA92K1Y5"/>
<sequence length="71" mass="7609">MSKPREAYRQPNELMTEAETWGCAVAQLIGPVVTESDREQRRSNALALAAAALRAAGADDLAAQAQQRIAV</sequence>
<proteinExistence type="predicted"/>
<gene>
    <name evidence="1" type="ORF">HF909_10680</name>
</gene>
<evidence type="ECO:0000313" key="1">
    <source>
        <dbReference type="EMBL" id="QOK96849.1"/>
    </source>
</evidence>
<protein>
    <submittedName>
        <fullName evidence="1">Uncharacterized protein</fullName>
    </submittedName>
</protein>